<dbReference type="InterPro" id="IPR029039">
    <property type="entry name" value="Flavoprotein-like_sf"/>
</dbReference>
<evidence type="ECO:0000313" key="5">
    <source>
        <dbReference type="Proteomes" id="UP000013827"/>
    </source>
</evidence>
<reference evidence="4" key="2">
    <citation type="submission" date="2024-10" db="UniProtKB">
        <authorList>
            <consortium name="EnsemblProtists"/>
        </authorList>
    </citation>
    <scope>IDENTIFICATION</scope>
</reference>
<protein>
    <recommendedName>
        <fullName evidence="3">Flavodoxin-like fold domain-containing protein</fullName>
    </recommendedName>
</protein>
<proteinExistence type="inferred from homology"/>
<name>A0A0D3JGM3_EMIH1</name>
<dbReference type="GO" id="GO:0003955">
    <property type="term" value="F:NAD(P)H dehydrogenase (quinone) activity"/>
    <property type="evidence" value="ECO:0007669"/>
    <property type="project" value="TreeGrafter"/>
</dbReference>
<dbReference type="InterPro" id="IPR051545">
    <property type="entry name" value="NAD(P)H_dehydrogenase_qn"/>
</dbReference>
<dbReference type="EnsemblProtists" id="EOD22658">
    <property type="protein sequence ID" value="EOD22658"/>
    <property type="gene ID" value="EMIHUDRAFT_116596"/>
</dbReference>
<dbReference type="InterPro" id="IPR003680">
    <property type="entry name" value="Flavodoxin_fold"/>
</dbReference>
<dbReference type="eggNOG" id="ENOG502S51M">
    <property type="taxonomic scope" value="Eukaryota"/>
</dbReference>
<comment type="similarity">
    <text evidence="1">Belongs to the NAD(P)H dehydrogenase (quinone) family.</text>
</comment>
<keyword evidence="5" id="KW-1185">Reference proteome</keyword>
<organism evidence="4 5">
    <name type="scientific">Emiliania huxleyi (strain CCMP1516)</name>
    <dbReference type="NCBI Taxonomy" id="280463"/>
    <lineage>
        <taxon>Eukaryota</taxon>
        <taxon>Haptista</taxon>
        <taxon>Haptophyta</taxon>
        <taxon>Prymnesiophyceae</taxon>
        <taxon>Isochrysidales</taxon>
        <taxon>Noelaerhabdaceae</taxon>
        <taxon>Emiliania</taxon>
    </lineage>
</organism>
<evidence type="ECO:0000259" key="3">
    <source>
        <dbReference type="Pfam" id="PF02525"/>
    </source>
</evidence>
<dbReference type="GO" id="GO:0005829">
    <property type="term" value="C:cytosol"/>
    <property type="evidence" value="ECO:0007669"/>
    <property type="project" value="TreeGrafter"/>
</dbReference>
<dbReference type="PANTHER" id="PTHR10204">
    <property type="entry name" value="NAD P H OXIDOREDUCTASE-RELATED"/>
    <property type="match status" value="1"/>
</dbReference>
<evidence type="ECO:0000256" key="1">
    <source>
        <dbReference type="ARBA" id="ARBA00006252"/>
    </source>
</evidence>
<dbReference type="RefSeq" id="XP_005775087.1">
    <property type="nucleotide sequence ID" value="XM_005775030.1"/>
</dbReference>
<sequence length="271" mass="28871">MPSSLLWNPASRWLATKLNGITSHVPPPPPEDGSPKRKMLLVHAHPLASSYSSALAAAVEEGARAGGHELRRISLYDQNYGVKLTASERAAYFETTRPERLASDVRRALTDLSWCDSVVFVYPTWWFNVPAALKGFFDRTFQPGSSTAGAIGAWEFPPTGCDAAGEGASSTGLRPLLTNVKRVAAVSTYGAPQHIAFLAGDNGRNCIATAIRHGAFAPDCTCLWLGLYAIDSTSGQARAPTLPSPSTLCRPRHGLSAGPGGKSQMICRHLG</sequence>
<dbReference type="HOGENOM" id="CLU_058643_1_2_1"/>
<reference evidence="5" key="1">
    <citation type="journal article" date="2013" name="Nature">
        <title>Pan genome of the phytoplankton Emiliania underpins its global distribution.</title>
        <authorList>
            <person name="Read B.A."/>
            <person name="Kegel J."/>
            <person name="Klute M.J."/>
            <person name="Kuo A."/>
            <person name="Lefebvre S.C."/>
            <person name="Maumus F."/>
            <person name="Mayer C."/>
            <person name="Miller J."/>
            <person name="Monier A."/>
            <person name="Salamov A."/>
            <person name="Young J."/>
            <person name="Aguilar M."/>
            <person name="Claverie J.M."/>
            <person name="Frickenhaus S."/>
            <person name="Gonzalez K."/>
            <person name="Herman E.K."/>
            <person name="Lin Y.C."/>
            <person name="Napier J."/>
            <person name="Ogata H."/>
            <person name="Sarno A.F."/>
            <person name="Shmutz J."/>
            <person name="Schroeder D."/>
            <person name="de Vargas C."/>
            <person name="Verret F."/>
            <person name="von Dassow P."/>
            <person name="Valentin K."/>
            <person name="Van de Peer Y."/>
            <person name="Wheeler G."/>
            <person name="Dacks J.B."/>
            <person name="Delwiche C.F."/>
            <person name="Dyhrman S.T."/>
            <person name="Glockner G."/>
            <person name="John U."/>
            <person name="Richards T."/>
            <person name="Worden A.Z."/>
            <person name="Zhang X."/>
            <person name="Grigoriev I.V."/>
            <person name="Allen A.E."/>
            <person name="Bidle K."/>
            <person name="Borodovsky M."/>
            <person name="Bowler C."/>
            <person name="Brownlee C."/>
            <person name="Cock J.M."/>
            <person name="Elias M."/>
            <person name="Gladyshev V.N."/>
            <person name="Groth M."/>
            <person name="Guda C."/>
            <person name="Hadaegh A."/>
            <person name="Iglesias-Rodriguez M.D."/>
            <person name="Jenkins J."/>
            <person name="Jones B.M."/>
            <person name="Lawson T."/>
            <person name="Leese F."/>
            <person name="Lindquist E."/>
            <person name="Lobanov A."/>
            <person name="Lomsadze A."/>
            <person name="Malik S.B."/>
            <person name="Marsh M.E."/>
            <person name="Mackinder L."/>
            <person name="Mock T."/>
            <person name="Mueller-Roeber B."/>
            <person name="Pagarete A."/>
            <person name="Parker M."/>
            <person name="Probert I."/>
            <person name="Quesneville H."/>
            <person name="Raines C."/>
            <person name="Rensing S.A."/>
            <person name="Riano-Pachon D.M."/>
            <person name="Richier S."/>
            <person name="Rokitta S."/>
            <person name="Shiraiwa Y."/>
            <person name="Soanes D.M."/>
            <person name="van der Giezen M."/>
            <person name="Wahlund T.M."/>
            <person name="Williams B."/>
            <person name="Wilson W."/>
            <person name="Wolfe G."/>
            <person name="Wurch L.L."/>
        </authorList>
    </citation>
    <scope>NUCLEOTIDE SEQUENCE</scope>
</reference>
<evidence type="ECO:0000313" key="4">
    <source>
        <dbReference type="EnsemblProtists" id="EOD22658"/>
    </source>
</evidence>
<accession>A0A0D3JGM3</accession>
<dbReference type="SUPFAM" id="SSF52218">
    <property type="entry name" value="Flavoproteins"/>
    <property type="match status" value="1"/>
</dbReference>
<evidence type="ECO:0000256" key="2">
    <source>
        <dbReference type="ARBA" id="ARBA00023002"/>
    </source>
</evidence>
<dbReference type="GeneID" id="17268202"/>
<dbReference type="KEGG" id="ehx:EMIHUDRAFT_116596"/>
<dbReference type="AlphaFoldDB" id="A0A0D3JGM3"/>
<dbReference type="Pfam" id="PF02525">
    <property type="entry name" value="Flavodoxin_2"/>
    <property type="match status" value="1"/>
</dbReference>
<keyword evidence="2" id="KW-0560">Oxidoreductase</keyword>
<dbReference type="Proteomes" id="UP000013827">
    <property type="component" value="Unassembled WGS sequence"/>
</dbReference>
<dbReference type="STRING" id="2903.R1CIH7"/>
<dbReference type="PaxDb" id="2903-EOD22658"/>
<feature type="domain" description="Flavodoxin-like fold" evidence="3">
    <location>
        <begin position="38"/>
        <end position="195"/>
    </location>
</feature>
<dbReference type="PANTHER" id="PTHR10204:SF34">
    <property type="entry name" value="NAD(P)H DEHYDROGENASE [QUINONE] 1 ISOFORM 1"/>
    <property type="match status" value="1"/>
</dbReference>
<dbReference type="Gene3D" id="3.40.50.360">
    <property type="match status" value="1"/>
</dbReference>